<accession>A0A1H4Q6Z4</accession>
<organism evidence="2 3">
    <name type="scientific">Streptomyces misionensis</name>
    <dbReference type="NCBI Taxonomy" id="67331"/>
    <lineage>
        <taxon>Bacteria</taxon>
        <taxon>Bacillati</taxon>
        <taxon>Actinomycetota</taxon>
        <taxon>Actinomycetes</taxon>
        <taxon>Kitasatosporales</taxon>
        <taxon>Streptomycetaceae</taxon>
        <taxon>Streptomyces</taxon>
    </lineage>
</organism>
<dbReference type="STRING" id="67331.SAMN04490357_1317"/>
<dbReference type="EMBL" id="FNTD01000004">
    <property type="protein sequence ID" value="SEC15308.1"/>
    <property type="molecule type" value="Genomic_DNA"/>
</dbReference>
<gene>
    <name evidence="2" type="ORF">SAMN04490357_1317</name>
</gene>
<feature type="compositionally biased region" description="Pro residues" evidence="1">
    <location>
        <begin position="44"/>
        <end position="53"/>
    </location>
</feature>
<name>A0A1H4Q6Z4_9ACTN</name>
<dbReference type="RefSeq" id="WP_074991337.1">
    <property type="nucleotide sequence ID" value="NZ_FNTD01000004.1"/>
</dbReference>
<feature type="region of interest" description="Disordered" evidence="1">
    <location>
        <begin position="24"/>
        <end position="68"/>
    </location>
</feature>
<proteinExistence type="predicted"/>
<evidence type="ECO:0000313" key="3">
    <source>
        <dbReference type="Proteomes" id="UP000182375"/>
    </source>
</evidence>
<reference evidence="2 3" key="1">
    <citation type="submission" date="2016-10" db="EMBL/GenBank/DDBJ databases">
        <authorList>
            <person name="de Groot N.N."/>
        </authorList>
    </citation>
    <scope>NUCLEOTIDE SEQUENCE [LARGE SCALE GENOMIC DNA]</scope>
    <source>
        <strain evidence="2 3">DSM 40306</strain>
    </source>
</reference>
<dbReference type="AlphaFoldDB" id="A0A1H4Q6Z4"/>
<evidence type="ECO:0000313" key="2">
    <source>
        <dbReference type="EMBL" id="SEC15308.1"/>
    </source>
</evidence>
<sequence>MRDPMSEDGGAAPAPAVHRLSAWLRRRGRTRPSAPADPPERPADPPAPPPPSRLRPQPEDDASVYPLF</sequence>
<protein>
    <submittedName>
        <fullName evidence="2">Uncharacterized protein</fullName>
    </submittedName>
</protein>
<evidence type="ECO:0000256" key="1">
    <source>
        <dbReference type="SAM" id="MobiDB-lite"/>
    </source>
</evidence>
<dbReference type="Proteomes" id="UP000182375">
    <property type="component" value="Unassembled WGS sequence"/>
</dbReference>
<dbReference type="GeneID" id="95510540"/>